<feature type="domain" description="Far11/STRP N-terminal" evidence="2">
    <location>
        <begin position="23"/>
        <end position="308"/>
    </location>
</feature>
<feature type="domain" description="Far11/STRP C-terminal" evidence="3">
    <location>
        <begin position="378"/>
        <end position="812"/>
    </location>
</feature>
<feature type="region of interest" description="Disordered" evidence="1">
    <location>
        <begin position="334"/>
        <end position="364"/>
    </location>
</feature>
<dbReference type="GO" id="GO:0007010">
    <property type="term" value="P:cytoskeleton organization"/>
    <property type="evidence" value="ECO:0007669"/>
    <property type="project" value="TreeGrafter"/>
</dbReference>
<feature type="compositionally biased region" description="Low complexity" evidence="1">
    <location>
        <begin position="337"/>
        <end position="348"/>
    </location>
</feature>
<sequence>MSDALTASQLKHLAQLALASQDHEDIEYRDTSKLQAELDEFLDYAELPVLYASALEFQAETPSNESPHEKVARYKQLLDQLNATNLDQRSHALRQLAYIAQGSFSISNSSQVVDDTCETVVKSMLENTTALLEAGGVTSCYECLKRALKQHDQQCQLNPLSPSLSVINTEISQLITILYMMTESARVRNESLERHLENMSPTPIVLCLEAVSQLREKNVKTFPVRKLLHLTWKLLLTTIGGEKQLQEAKSATDALCVQSGTKVPVDRKPETKVGPQELYMFETETRRKYPSFVPNPLSTPLPNPSFFKAIPQNQLSGDAMSNFLQTDATPAIARRPANNQNQTADTANIPNANGRRPSQSSQRTPFVLPLDLDGPLVPSSIDEASLLYAENLYMSRSNRQLFQERENFQNWVHSGRDRSISDIINITLMDIDRIEVLKLVDDLYESILPNLQNITIVLLKLLLSTVANNSNNSATANSTNTGTTQPQLKTYSRQPLNGLEAPEPYPFSDKLPKTAVLEEADTARNREIMSKVISAILLLLMRWFKRSHVLKFEYFSQLLIDSGCLLLILKILGLQDINTSLTSSKDVEEWNFTKFVSSLPHAVNATTTDNTIPTTADRDNQPTDPSSNTTEQTTQSSSQTKNGRNLFWTINFVRILQKLTKRKTHRILLLVQYKSSAILKRILKVSQRDLELYTLKVLKSQVAFLGKKWRTSNMRIITAIYLQCKQGLRDDWVTGNDMDTDLEDAMAQEQSLRTLIRFYHQRRYQHLVGKLFPAAKNAPTNQLFADVEASISMPWTDDETSIVFDEIFREDYEQWLEEEVFSDVSDDEPILDDNTMDSAWLDGESYARLGWETPFEPGTIRPPDSLR</sequence>
<dbReference type="SMART" id="SM01292">
    <property type="entry name" value="N1221"/>
    <property type="match status" value="1"/>
</dbReference>
<dbReference type="OrthoDB" id="18234at2759"/>
<feature type="region of interest" description="Disordered" evidence="1">
    <location>
        <begin position="606"/>
        <end position="640"/>
    </location>
</feature>
<dbReference type="InterPro" id="IPR012486">
    <property type="entry name" value="Far11/STRP_N"/>
</dbReference>
<keyword evidence="5" id="KW-1185">Reference proteome</keyword>
<dbReference type="InterPro" id="IPR021819">
    <property type="entry name" value="Far11/STRP_C"/>
</dbReference>
<evidence type="ECO:0000256" key="1">
    <source>
        <dbReference type="SAM" id="MobiDB-lite"/>
    </source>
</evidence>
<feature type="compositionally biased region" description="Low complexity" evidence="1">
    <location>
        <begin position="606"/>
        <end position="615"/>
    </location>
</feature>
<evidence type="ECO:0008006" key="6">
    <source>
        <dbReference type="Google" id="ProtNLM"/>
    </source>
</evidence>
<dbReference type="InterPro" id="IPR040185">
    <property type="entry name" value="Far11/STRP"/>
</dbReference>
<evidence type="ECO:0000313" key="5">
    <source>
        <dbReference type="Proteomes" id="UP000242875"/>
    </source>
</evidence>
<protein>
    <recommendedName>
        <fullName evidence="6">Far11/STRP C-terminal domain-containing protein</fullName>
    </recommendedName>
</protein>
<dbReference type="Pfam" id="PF11882">
    <property type="entry name" value="DUF3402"/>
    <property type="match status" value="1"/>
</dbReference>
<evidence type="ECO:0000259" key="2">
    <source>
        <dbReference type="SMART" id="SM01292"/>
    </source>
</evidence>
<dbReference type="AlphaFoldDB" id="A0A261Y5D0"/>
<dbReference type="PANTHER" id="PTHR13239:SF4">
    <property type="entry name" value="AT25231P"/>
    <property type="match status" value="1"/>
</dbReference>
<dbReference type="GO" id="GO:0005829">
    <property type="term" value="C:cytosol"/>
    <property type="evidence" value="ECO:0007669"/>
    <property type="project" value="TreeGrafter"/>
</dbReference>
<name>A0A261Y5D0_9FUNG</name>
<evidence type="ECO:0000313" key="4">
    <source>
        <dbReference type="EMBL" id="OZJ05813.1"/>
    </source>
</evidence>
<organism evidence="4 5">
    <name type="scientific">Bifiguratus adelaidae</name>
    <dbReference type="NCBI Taxonomy" id="1938954"/>
    <lineage>
        <taxon>Eukaryota</taxon>
        <taxon>Fungi</taxon>
        <taxon>Fungi incertae sedis</taxon>
        <taxon>Mucoromycota</taxon>
        <taxon>Mucoromycotina</taxon>
        <taxon>Endogonomycetes</taxon>
        <taxon>Endogonales</taxon>
        <taxon>Endogonales incertae sedis</taxon>
        <taxon>Bifiguratus</taxon>
    </lineage>
</organism>
<dbReference type="Pfam" id="PF07923">
    <property type="entry name" value="N1221"/>
    <property type="match status" value="1"/>
</dbReference>
<comment type="caution">
    <text evidence="4">The sequence shown here is derived from an EMBL/GenBank/DDBJ whole genome shotgun (WGS) entry which is preliminary data.</text>
</comment>
<dbReference type="EMBL" id="MVBO01000009">
    <property type="protein sequence ID" value="OZJ05813.1"/>
    <property type="molecule type" value="Genomic_DNA"/>
</dbReference>
<dbReference type="PANTHER" id="PTHR13239">
    <property type="entry name" value="PROTEIN REQUIRED FOR HYPHAL ANASTOMOSIS HAM-2"/>
    <property type="match status" value="1"/>
</dbReference>
<reference evidence="4 5" key="1">
    <citation type="journal article" date="2017" name="Mycologia">
        <title>Bifiguratus adelaidae, gen. et sp. nov., a new member of Mucoromycotina in endophytic and soil-dwelling habitats.</title>
        <authorList>
            <person name="Torres-Cruz T.J."/>
            <person name="Billingsley Tobias T.L."/>
            <person name="Almatruk M."/>
            <person name="Hesse C."/>
            <person name="Kuske C.R."/>
            <person name="Desiro A."/>
            <person name="Benucci G.M."/>
            <person name="Bonito G."/>
            <person name="Stajich J.E."/>
            <person name="Dunlap C."/>
            <person name="Arnold A.E."/>
            <person name="Porras-Alfaro A."/>
        </authorList>
    </citation>
    <scope>NUCLEOTIDE SEQUENCE [LARGE SCALE GENOMIC DNA]</scope>
    <source>
        <strain evidence="4 5">AZ0501</strain>
    </source>
</reference>
<evidence type="ECO:0000259" key="3">
    <source>
        <dbReference type="SMART" id="SM01293"/>
    </source>
</evidence>
<feature type="compositionally biased region" description="Low complexity" evidence="1">
    <location>
        <begin position="626"/>
        <end position="640"/>
    </location>
</feature>
<accession>A0A261Y5D0</accession>
<proteinExistence type="predicted"/>
<gene>
    <name evidence="4" type="ORF">BZG36_00857</name>
</gene>
<dbReference type="Proteomes" id="UP000242875">
    <property type="component" value="Unassembled WGS sequence"/>
</dbReference>
<dbReference type="SMART" id="SM01293">
    <property type="entry name" value="DUF3402"/>
    <property type="match status" value="1"/>
</dbReference>